<dbReference type="InterPro" id="IPR050128">
    <property type="entry name" value="Sulfate_adenylyltrnsfr_sub2"/>
</dbReference>
<dbReference type="KEGG" id="sih:SiH_1572"/>
<proteinExistence type="predicted"/>
<dbReference type="RefSeq" id="WP_014512741.1">
    <property type="nucleotide sequence ID" value="NC_017275.1"/>
</dbReference>
<reference evidence="2 3" key="1">
    <citation type="journal article" date="2011" name="J. Bacteriol.">
        <title>Genome analyses of icelandic strains of Sulfolobus islandicus, model organisms for genetic and virus-host interaction studies.</title>
        <authorList>
            <person name="Guo L."/>
            <person name="Brugger K."/>
            <person name="Liu C."/>
            <person name="Shah S.A."/>
            <person name="Zheng H."/>
            <person name="Zhu Y."/>
            <person name="Wang S."/>
            <person name="Lillestol R.K."/>
            <person name="Chen L."/>
            <person name="Frank J."/>
            <person name="Prangishvili D."/>
            <person name="Paulin L."/>
            <person name="She Q."/>
            <person name="Huang L."/>
            <person name="Garrett R.A."/>
        </authorList>
    </citation>
    <scope>NUCLEOTIDE SEQUENCE [LARGE SCALE GENOMIC DNA]</scope>
    <source>
        <strain evidence="2 3">HVE10/4</strain>
    </source>
</reference>
<dbReference type="InterPro" id="IPR014729">
    <property type="entry name" value="Rossmann-like_a/b/a_fold"/>
</dbReference>
<dbReference type="Proteomes" id="UP000006395">
    <property type="component" value="Chromosome"/>
</dbReference>
<dbReference type="HOGENOM" id="CLU_898991_0_0_2"/>
<sequence length="309" mass="36197">MNLEQKVKYTIEFLVEISKKFDENLPWELGFSGGKDSTTTLALLIEAMKRGANIPKLYVVYADTLLEHPILRKETLDALESLRKFKNIEPVRLTPKEDFITMMVERGYPAPNHRFRWCMARLKIRPMQEFMGKLGKFVQVSGVRITESAERAKNIKHYGKLEKVVKIGNPIIMPILDWTTEDVFNFLRMWKRWDGKDFSYLLKIYEVKEENGCGCALTTDVRFGCWVCTVVKIDKMPADPILKWARQRILEISRDPRLRNYDNMGRPRSLNEKGRKEVAKVFLEVAEKYPEALGYNIDELREKLKKIIE</sequence>
<organism evidence="2 3">
    <name type="scientific">Saccharolobus islandicus (strain HVE10/4)</name>
    <name type="common">Sulfolobus islandicus</name>
    <dbReference type="NCBI Taxonomy" id="930943"/>
    <lineage>
        <taxon>Archaea</taxon>
        <taxon>Thermoproteota</taxon>
        <taxon>Thermoprotei</taxon>
        <taxon>Sulfolobales</taxon>
        <taxon>Sulfolobaceae</taxon>
        <taxon>Saccharolobus</taxon>
    </lineage>
</organism>
<name>F0NRB9_SACI0</name>
<dbReference type="PANTHER" id="PTHR43196">
    <property type="entry name" value="SULFATE ADENYLYLTRANSFERASE SUBUNIT 2"/>
    <property type="match status" value="1"/>
</dbReference>
<dbReference type="EMBL" id="CP002426">
    <property type="protein sequence ID" value="ADX82920.1"/>
    <property type="molecule type" value="Genomic_DNA"/>
</dbReference>
<dbReference type="InterPro" id="IPR002500">
    <property type="entry name" value="PAPS_reduct_dom"/>
</dbReference>
<evidence type="ECO:0000259" key="1">
    <source>
        <dbReference type="Pfam" id="PF01507"/>
    </source>
</evidence>
<feature type="domain" description="Phosphoadenosine phosphosulphate reductase" evidence="1">
    <location>
        <begin position="31"/>
        <end position="189"/>
    </location>
</feature>
<evidence type="ECO:0000313" key="2">
    <source>
        <dbReference type="EMBL" id="ADX82920.1"/>
    </source>
</evidence>
<dbReference type="PANTHER" id="PTHR43196:SF2">
    <property type="entry name" value="PHOSPHOADENOSINE PHOSPHOSULFATE REDUCTASE"/>
    <property type="match status" value="1"/>
</dbReference>
<evidence type="ECO:0000313" key="3">
    <source>
        <dbReference type="Proteomes" id="UP000006395"/>
    </source>
</evidence>
<dbReference type="AlphaFoldDB" id="F0NRB9"/>
<dbReference type="GO" id="GO:0003824">
    <property type="term" value="F:catalytic activity"/>
    <property type="evidence" value="ECO:0007669"/>
    <property type="project" value="InterPro"/>
</dbReference>
<dbReference type="Pfam" id="PF01507">
    <property type="entry name" value="PAPS_reduct"/>
    <property type="match status" value="1"/>
</dbReference>
<accession>F0NRB9</accession>
<keyword evidence="3" id="KW-1185">Reference proteome</keyword>
<dbReference type="Gene3D" id="3.40.50.620">
    <property type="entry name" value="HUPs"/>
    <property type="match status" value="1"/>
</dbReference>
<gene>
    <name evidence="2" type="ordered locus">SiH_1572</name>
</gene>
<protein>
    <submittedName>
        <fullName evidence="2">Phosphoadenosine phosphosulfate reductase</fullName>
    </submittedName>
</protein>
<dbReference type="GeneID" id="12415648"/>
<dbReference type="SUPFAM" id="SSF52402">
    <property type="entry name" value="Adenine nucleotide alpha hydrolases-like"/>
    <property type="match status" value="1"/>
</dbReference>